<reference evidence="5 6" key="1">
    <citation type="submission" date="2019-09" db="EMBL/GenBank/DDBJ databases">
        <title>Bird 10,000 Genomes (B10K) Project - Family phase.</title>
        <authorList>
            <person name="Zhang G."/>
        </authorList>
    </citation>
    <scope>NUCLEOTIDE SEQUENCE [LARGE SCALE GENOMIC DNA]</scope>
    <source>
        <strain evidence="5">B10K-CU-031-01</strain>
        <tissue evidence="5">Muscle</tissue>
    </source>
</reference>
<dbReference type="GO" id="GO:0005886">
    <property type="term" value="C:plasma membrane"/>
    <property type="evidence" value="ECO:0007669"/>
    <property type="project" value="TreeGrafter"/>
</dbReference>
<dbReference type="GO" id="GO:0007156">
    <property type="term" value="P:homophilic cell adhesion via plasma membrane adhesion molecules"/>
    <property type="evidence" value="ECO:0007669"/>
    <property type="project" value="TreeGrafter"/>
</dbReference>
<dbReference type="Pfam" id="PF07679">
    <property type="entry name" value="I-set"/>
    <property type="match status" value="1"/>
</dbReference>
<gene>
    <name evidence="5" type="primary">Hmcn2_1</name>
    <name evidence="5" type="ORF">ARDKOR_R15395</name>
</gene>
<feature type="domain" description="Ig-like" evidence="4">
    <location>
        <begin position="14"/>
        <end position="108"/>
    </location>
</feature>
<evidence type="ECO:0000256" key="1">
    <source>
        <dbReference type="ARBA" id="ARBA00022729"/>
    </source>
</evidence>
<keyword evidence="1" id="KW-0732">Signal</keyword>
<dbReference type="InterPro" id="IPR007110">
    <property type="entry name" value="Ig-like_dom"/>
</dbReference>
<name>A0A7K8LKR8_9AVES</name>
<dbReference type="InterPro" id="IPR013783">
    <property type="entry name" value="Ig-like_fold"/>
</dbReference>
<dbReference type="GO" id="GO:0050808">
    <property type="term" value="P:synapse organization"/>
    <property type="evidence" value="ECO:0007669"/>
    <property type="project" value="TreeGrafter"/>
</dbReference>
<dbReference type="InterPro" id="IPR003599">
    <property type="entry name" value="Ig_sub"/>
</dbReference>
<dbReference type="InterPro" id="IPR050958">
    <property type="entry name" value="Cell_Adh-Cytoskel_Orgn"/>
</dbReference>
<keyword evidence="6" id="KW-1185">Reference proteome</keyword>
<dbReference type="PANTHER" id="PTHR45080:SF8">
    <property type="entry name" value="IG-LIKE DOMAIN-CONTAINING PROTEIN"/>
    <property type="match status" value="1"/>
</dbReference>
<feature type="region of interest" description="Disordered" evidence="3">
    <location>
        <begin position="1"/>
        <end position="22"/>
    </location>
</feature>
<dbReference type="Gene3D" id="2.60.40.10">
    <property type="entry name" value="Immunoglobulins"/>
    <property type="match status" value="1"/>
</dbReference>
<dbReference type="EMBL" id="VWPR01002978">
    <property type="protein sequence ID" value="NXE29502.1"/>
    <property type="molecule type" value="Genomic_DNA"/>
</dbReference>
<evidence type="ECO:0000259" key="4">
    <source>
        <dbReference type="PROSITE" id="PS50835"/>
    </source>
</evidence>
<sequence>GDAQHAWHPPGMHPTAPLSTASIGETPSITAVAGGQLILECPEDAVPTPHIEWYWEGSPLQEDARRQVLAEGRFLQIQPVEAADGGEYSCRATSALGDTSLHVQVEVHG</sequence>
<dbReference type="SUPFAM" id="SSF48726">
    <property type="entry name" value="Immunoglobulin"/>
    <property type="match status" value="1"/>
</dbReference>
<feature type="non-terminal residue" evidence="5">
    <location>
        <position position="1"/>
    </location>
</feature>
<dbReference type="SMART" id="SM00408">
    <property type="entry name" value="IGc2"/>
    <property type="match status" value="1"/>
</dbReference>
<feature type="non-terminal residue" evidence="5">
    <location>
        <position position="109"/>
    </location>
</feature>
<evidence type="ECO:0000313" key="5">
    <source>
        <dbReference type="EMBL" id="NXE29502.1"/>
    </source>
</evidence>
<keyword evidence="2" id="KW-1015">Disulfide bond</keyword>
<dbReference type="GO" id="GO:0030424">
    <property type="term" value="C:axon"/>
    <property type="evidence" value="ECO:0007669"/>
    <property type="project" value="TreeGrafter"/>
</dbReference>
<accession>A0A7K8LKR8</accession>
<organism evidence="5 6">
    <name type="scientific">Ardeotis kori</name>
    <dbReference type="NCBI Taxonomy" id="89386"/>
    <lineage>
        <taxon>Eukaryota</taxon>
        <taxon>Metazoa</taxon>
        <taxon>Chordata</taxon>
        <taxon>Craniata</taxon>
        <taxon>Vertebrata</taxon>
        <taxon>Euteleostomi</taxon>
        <taxon>Archelosauria</taxon>
        <taxon>Archosauria</taxon>
        <taxon>Dinosauria</taxon>
        <taxon>Saurischia</taxon>
        <taxon>Theropoda</taxon>
        <taxon>Coelurosauria</taxon>
        <taxon>Aves</taxon>
        <taxon>Neognathae</taxon>
        <taxon>Neoaves</taxon>
        <taxon>Otidimorphae</taxon>
        <taxon>Otidiformes</taxon>
        <taxon>Otididae</taxon>
        <taxon>Ardeotis</taxon>
    </lineage>
</organism>
<proteinExistence type="predicted"/>
<dbReference type="SMART" id="SM00409">
    <property type="entry name" value="IG"/>
    <property type="match status" value="1"/>
</dbReference>
<dbReference type="InterPro" id="IPR036179">
    <property type="entry name" value="Ig-like_dom_sf"/>
</dbReference>
<dbReference type="PANTHER" id="PTHR45080">
    <property type="entry name" value="CONTACTIN 5"/>
    <property type="match status" value="1"/>
</dbReference>
<dbReference type="Proteomes" id="UP000560386">
    <property type="component" value="Unassembled WGS sequence"/>
</dbReference>
<dbReference type="GO" id="GO:0043025">
    <property type="term" value="C:neuronal cell body"/>
    <property type="evidence" value="ECO:0007669"/>
    <property type="project" value="TreeGrafter"/>
</dbReference>
<dbReference type="InterPro" id="IPR013098">
    <property type="entry name" value="Ig_I-set"/>
</dbReference>
<evidence type="ECO:0000256" key="2">
    <source>
        <dbReference type="ARBA" id="ARBA00023157"/>
    </source>
</evidence>
<protein>
    <submittedName>
        <fullName evidence="5">HMCN2 protein</fullName>
    </submittedName>
</protein>
<comment type="caution">
    <text evidence="5">The sequence shown here is derived from an EMBL/GenBank/DDBJ whole genome shotgun (WGS) entry which is preliminary data.</text>
</comment>
<evidence type="ECO:0000256" key="3">
    <source>
        <dbReference type="SAM" id="MobiDB-lite"/>
    </source>
</evidence>
<dbReference type="GO" id="GO:0008046">
    <property type="term" value="F:axon guidance receptor activity"/>
    <property type="evidence" value="ECO:0007669"/>
    <property type="project" value="TreeGrafter"/>
</dbReference>
<dbReference type="AlphaFoldDB" id="A0A7K8LKR8"/>
<dbReference type="InterPro" id="IPR003598">
    <property type="entry name" value="Ig_sub2"/>
</dbReference>
<dbReference type="FunFam" id="2.60.40.10:FF:000503">
    <property type="entry name" value="Hemicentin 1"/>
    <property type="match status" value="1"/>
</dbReference>
<dbReference type="PROSITE" id="PS50835">
    <property type="entry name" value="IG_LIKE"/>
    <property type="match status" value="1"/>
</dbReference>
<evidence type="ECO:0000313" key="6">
    <source>
        <dbReference type="Proteomes" id="UP000560386"/>
    </source>
</evidence>